<protein>
    <recommendedName>
        <fullName evidence="1">CinA C-terminal domain-containing protein</fullName>
    </recommendedName>
</protein>
<evidence type="ECO:0000259" key="1">
    <source>
        <dbReference type="Pfam" id="PF02464"/>
    </source>
</evidence>
<reference evidence="2 3" key="2">
    <citation type="journal article" date="2014" name="FEMS Microbiol. Lett.">
        <title>Draft genomic DNA sequence of the facultatively methylotrophic bacterium Acidomonas methanolica type strain MB58.</title>
        <authorList>
            <person name="Higashiura N."/>
            <person name="Hadano H."/>
            <person name="Hirakawa H."/>
            <person name="Matsutani M."/>
            <person name="Takabe S."/>
            <person name="Matsushita K."/>
            <person name="Azuma Y."/>
        </authorList>
    </citation>
    <scope>NUCLEOTIDE SEQUENCE [LARGE SCALE GENOMIC DNA]</scope>
    <source>
        <strain evidence="2 3">MB58</strain>
    </source>
</reference>
<evidence type="ECO:0000313" key="2">
    <source>
        <dbReference type="EMBL" id="GAJ27705.1"/>
    </source>
</evidence>
<organism evidence="2 3">
    <name type="scientific">Acidomonas methanolica NBRC 104435</name>
    <dbReference type="NCBI Taxonomy" id="1231351"/>
    <lineage>
        <taxon>Bacteria</taxon>
        <taxon>Pseudomonadati</taxon>
        <taxon>Pseudomonadota</taxon>
        <taxon>Alphaproteobacteria</taxon>
        <taxon>Acetobacterales</taxon>
        <taxon>Acetobacteraceae</taxon>
        <taxon>Acidomonas</taxon>
    </lineage>
</organism>
<dbReference type="NCBIfam" id="TIGR00199">
    <property type="entry name" value="PncC_domain"/>
    <property type="match status" value="1"/>
</dbReference>
<evidence type="ECO:0000313" key="3">
    <source>
        <dbReference type="Proteomes" id="UP000019760"/>
    </source>
</evidence>
<sequence length="161" mass="16282">MLDDDTLALAARALDTLRARKHRVVTAESCTGGLVAAALTAQPGSSDVVEGGFVTYSNALKETILIVGGTTLARKGAVSEETAVEMVFGALQAAPNATIAVSLTGIAGPAGGTDAKPVGTVCIACLSGTNAPHVETCHFPGDRAAIRQAAVRRALELLIQS</sequence>
<comment type="caution">
    <text evidence="2">The sequence shown here is derived from an EMBL/GenBank/DDBJ whole genome shotgun (WGS) entry which is preliminary data.</text>
</comment>
<dbReference type="AlphaFoldDB" id="A0A023D1S9"/>
<keyword evidence="3" id="KW-1185">Reference proteome</keyword>
<dbReference type="Gene3D" id="3.90.950.20">
    <property type="entry name" value="CinA-like"/>
    <property type="match status" value="1"/>
</dbReference>
<feature type="domain" description="CinA C-terminal" evidence="1">
    <location>
        <begin position="9"/>
        <end position="160"/>
    </location>
</feature>
<accession>A0A023D1S9</accession>
<dbReference type="Pfam" id="PF02464">
    <property type="entry name" value="CinA"/>
    <property type="match status" value="1"/>
</dbReference>
<gene>
    <name evidence="2" type="ORF">Amme_005_093</name>
</gene>
<dbReference type="EMBL" id="BAND01000005">
    <property type="protein sequence ID" value="GAJ27705.1"/>
    <property type="molecule type" value="Genomic_DNA"/>
</dbReference>
<dbReference type="RefSeq" id="WP_042055360.1">
    <property type="nucleotide sequence ID" value="NZ_BAND01000005.1"/>
</dbReference>
<proteinExistence type="predicted"/>
<dbReference type="SUPFAM" id="SSF142433">
    <property type="entry name" value="CinA-like"/>
    <property type="match status" value="1"/>
</dbReference>
<dbReference type="InterPro" id="IPR036653">
    <property type="entry name" value="CinA-like_C"/>
</dbReference>
<dbReference type="OrthoDB" id="9801454at2"/>
<name>A0A023D1S9_ACIMT</name>
<reference evidence="3" key="1">
    <citation type="journal article" date="2014" name="FEMS Microbiol. Lett.">
        <title>Draft Genomic DNA Sequence of the Facultatively Methylotrophic Bacterium Acidomonas methanolica type strain MB58.</title>
        <authorList>
            <person name="Higashiura N."/>
            <person name="Hadano H."/>
            <person name="Hirakawa H."/>
            <person name="Matsutani M."/>
            <person name="Takabe S."/>
            <person name="Matsushita K."/>
            <person name="Azuma Y."/>
        </authorList>
    </citation>
    <scope>NUCLEOTIDE SEQUENCE [LARGE SCALE GENOMIC DNA]</scope>
    <source>
        <strain evidence="3">MB58</strain>
    </source>
</reference>
<dbReference type="InterPro" id="IPR008136">
    <property type="entry name" value="CinA_C"/>
</dbReference>
<dbReference type="Proteomes" id="UP000019760">
    <property type="component" value="Unassembled WGS sequence"/>
</dbReference>